<evidence type="ECO:0000256" key="9">
    <source>
        <dbReference type="ARBA" id="ARBA00023235"/>
    </source>
</evidence>
<dbReference type="Pfam" id="PF00772">
    <property type="entry name" value="DnaB"/>
    <property type="match status" value="1"/>
</dbReference>
<dbReference type="SUPFAM" id="SSF52540">
    <property type="entry name" value="P-loop containing nucleoside triphosphate hydrolases"/>
    <property type="match status" value="1"/>
</dbReference>
<dbReference type="Proteomes" id="UP001596494">
    <property type="component" value="Unassembled WGS sequence"/>
</dbReference>
<dbReference type="PANTHER" id="PTHR30153">
    <property type="entry name" value="REPLICATIVE DNA HELICASE DNAB"/>
    <property type="match status" value="1"/>
</dbReference>
<dbReference type="PANTHER" id="PTHR30153:SF2">
    <property type="entry name" value="REPLICATIVE DNA HELICASE"/>
    <property type="match status" value="1"/>
</dbReference>
<dbReference type="InterPro" id="IPR027417">
    <property type="entry name" value="P-loop_NTPase"/>
</dbReference>
<keyword evidence="3 12" id="KW-0235">DNA replication</keyword>
<evidence type="ECO:0000256" key="8">
    <source>
        <dbReference type="ARBA" id="ARBA00023125"/>
    </source>
</evidence>
<evidence type="ECO:0000256" key="11">
    <source>
        <dbReference type="NCBIfam" id="TIGR00665"/>
    </source>
</evidence>
<reference evidence="15" key="1">
    <citation type="journal article" date="2019" name="Int. J. Syst. Evol. Microbiol.">
        <title>The Global Catalogue of Microorganisms (GCM) 10K type strain sequencing project: providing services to taxonomists for standard genome sequencing and annotation.</title>
        <authorList>
            <consortium name="The Broad Institute Genomics Platform"/>
            <consortium name="The Broad Institute Genome Sequencing Center for Infectious Disease"/>
            <person name="Wu L."/>
            <person name="Ma J."/>
        </authorList>
    </citation>
    <scope>NUCLEOTIDE SEQUENCE [LARGE SCALE GENOMIC DNA]</scope>
    <source>
        <strain evidence="15">CCUG 73951</strain>
    </source>
</reference>
<evidence type="ECO:0000256" key="5">
    <source>
        <dbReference type="ARBA" id="ARBA00022801"/>
    </source>
</evidence>
<evidence type="ECO:0000256" key="6">
    <source>
        <dbReference type="ARBA" id="ARBA00022806"/>
    </source>
</evidence>
<evidence type="ECO:0000256" key="7">
    <source>
        <dbReference type="ARBA" id="ARBA00022840"/>
    </source>
</evidence>
<dbReference type="InterPro" id="IPR007693">
    <property type="entry name" value="DNA_helicase_DnaB-like_N"/>
</dbReference>
<protein>
    <recommendedName>
        <fullName evidence="11 12">Replicative DNA helicase</fullName>
        <ecNumber evidence="11 12">5.6.2.3</ecNumber>
    </recommendedName>
</protein>
<dbReference type="InterPro" id="IPR007694">
    <property type="entry name" value="DNA_helicase_DnaB-like_C"/>
</dbReference>
<dbReference type="EC" id="5.6.2.3" evidence="11 12"/>
<dbReference type="Gene3D" id="1.10.860.10">
    <property type="entry name" value="DNAb Helicase, Chain A"/>
    <property type="match status" value="1"/>
</dbReference>
<dbReference type="InterPro" id="IPR003593">
    <property type="entry name" value="AAA+_ATPase"/>
</dbReference>
<evidence type="ECO:0000259" key="13">
    <source>
        <dbReference type="PROSITE" id="PS51199"/>
    </source>
</evidence>
<evidence type="ECO:0000256" key="3">
    <source>
        <dbReference type="ARBA" id="ARBA00022705"/>
    </source>
</evidence>
<gene>
    <name evidence="14" type="primary">dnaB</name>
    <name evidence="14" type="ORF">ACFQMN_00015</name>
</gene>
<name>A0ABW2JZB9_9BACI</name>
<keyword evidence="15" id="KW-1185">Reference proteome</keyword>
<dbReference type="Pfam" id="PF03796">
    <property type="entry name" value="DnaB_C"/>
    <property type="match status" value="1"/>
</dbReference>
<dbReference type="SUPFAM" id="SSF48024">
    <property type="entry name" value="N-terminal domain of DnaB helicase"/>
    <property type="match status" value="1"/>
</dbReference>
<dbReference type="RefSeq" id="WP_289216035.1">
    <property type="nucleotide sequence ID" value="NZ_JAPVRC010000005.1"/>
</dbReference>
<dbReference type="CDD" id="cd00984">
    <property type="entry name" value="DnaB_C"/>
    <property type="match status" value="1"/>
</dbReference>
<sequence>MMYNREAEQSVIGSILLEEEVVKDVTLRADHFNDRRHQLIYEAVCKIDQAGEPVNLVTVTTELQKNINEVGGVSYLSGMAQSVPTTANIKHHQRLILDAYRNRKTKEQAIQYASNPSEEALDLMMSRLETYREEGMVLEEPTVYDTLLEIARDMLHPPADGLTGFATGYSDVDSMTGGTQAGDLIILAGRPSMGKTAFALNLAGHHCKQGGRVHIFSLEMGRKALLKRMLSCEAEIHGQKWQKGCFSHSEFERCMQTMGDMSLWQLHLHERDTTVAEVRARVRHSMRKDKHTKPMIIIDYLQLMTSPGRHERRDLEIGAMTRELKQLALELKVPIILLSQLSRNVEQRKDKRPLLSDLRESGNIEQDADMVAFLYRDDYYNWTGGKKDEVEFLISKQRNGPVGNVGLRFMKEYGKFVSRTKTVESNIS</sequence>
<keyword evidence="9" id="KW-0413">Isomerase</keyword>
<dbReference type="InterPro" id="IPR007692">
    <property type="entry name" value="DNA_helicase_DnaB"/>
</dbReference>
<comment type="catalytic activity">
    <reaction evidence="10 12">
        <text>ATP + H2O = ADP + phosphate + H(+)</text>
        <dbReference type="Rhea" id="RHEA:13065"/>
        <dbReference type="ChEBI" id="CHEBI:15377"/>
        <dbReference type="ChEBI" id="CHEBI:15378"/>
        <dbReference type="ChEBI" id="CHEBI:30616"/>
        <dbReference type="ChEBI" id="CHEBI:43474"/>
        <dbReference type="ChEBI" id="CHEBI:456216"/>
        <dbReference type="EC" id="5.6.2.3"/>
    </reaction>
</comment>
<evidence type="ECO:0000256" key="4">
    <source>
        <dbReference type="ARBA" id="ARBA00022741"/>
    </source>
</evidence>
<keyword evidence="7 12" id="KW-0067">ATP-binding</keyword>
<dbReference type="EMBL" id="JBHTBY010000001">
    <property type="protein sequence ID" value="MFC7319263.1"/>
    <property type="molecule type" value="Genomic_DNA"/>
</dbReference>
<keyword evidence="6 12" id="KW-0347">Helicase</keyword>
<dbReference type="Gene3D" id="3.40.50.300">
    <property type="entry name" value="P-loop containing nucleotide triphosphate hydrolases"/>
    <property type="match status" value="1"/>
</dbReference>
<keyword evidence="8 12" id="KW-0238">DNA-binding</keyword>
<accession>A0ABW2JZB9</accession>
<evidence type="ECO:0000313" key="15">
    <source>
        <dbReference type="Proteomes" id="UP001596494"/>
    </source>
</evidence>
<dbReference type="PROSITE" id="PS51199">
    <property type="entry name" value="SF4_HELICASE"/>
    <property type="match status" value="1"/>
</dbReference>
<dbReference type="NCBIfam" id="TIGR00665">
    <property type="entry name" value="DnaB"/>
    <property type="match status" value="1"/>
</dbReference>
<evidence type="ECO:0000256" key="12">
    <source>
        <dbReference type="RuleBase" id="RU362085"/>
    </source>
</evidence>
<evidence type="ECO:0000256" key="1">
    <source>
        <dbReference type="ARBA" id="ARBA00008428"/>
    </source>
</evidence>
<dbReference type="InterPro" id="IPR036185">
    <property type="entry name" value="DNA_heli_DnaB-like_N_sf"/>
</dbReference>
<keyword evidence="4 12" id="KW-0547">Nucleotide-binding</keyword>
<proteinExistence type="inferred from homology"/>
<organism evidence="14 15">
    <name type="scientific">Halobacillus campisalis</name>
    <dbReference type="NCBI Taxonomy" id="435909"/>
    <lineage>
        <taxon>Bacteria</taxon>
        <taxon>Bacillati</taxon>
        <taxon>Bacillota</taxon>
        <taxon>Bacilli</taxon>
        <taxon>Bacillales</taxon>
        <taxon>Bacillaceae</taxon>
        <taxon>Halobacillus</taxon>
    </lineage>
</organism>
<evidence type="ECO:0000256" key="10">
    <source>
        <dbReference type="ARBA" id="ARBA00048954"/>
    </source>
</evidence>
<dbReference type="InterPro" id="IPR016136">
    <property type="entry name" value="DNA_helicase_N/primase_C"/>
</dbReference>
<keyword evidence="2 12" id="KW-0639">Primosome</keyword>
<dbReference type="GO" id="GO:0004386">
    <property type="term" value="F:helicase activity"/>
    <property type="evidence" value="ECO:0007669"/>
    <property type="project" value="UniProtKB-KW"/>
</dbReference>
<dbReference type="SMART" id="SM00382">
    <property type="entry name" value="AAA"/>
    <property type="match status" value="1"/>
</dbReference>
<evidence type="ECO:0000313" key="14">
    <source>
        <dbReference type="EMBL" id="MFC7319263.1"/>
    </source>
</evidence>
<comment type="similarity">
    <text evidence="1 12">Belongs to the helicase family. DnaB subfamily.</text>
</comment>
<keyword evidence="5 12" id="KW-0378">Hydrolase</keyword>
<evidence type="ECO:0000256" key="2">
    <source>
        <dbReference type="ARBA" id="ARBA00022515"/>
    </source>
</evidence>
<feature type="domain" description="SF4 helicase" evidence="13">
    <location>
        <begin position="158"/>
        <end position="423"/>
    </location>
</feature>
<comment type="caution">
    <text evidence="14">The sequence shown here is derived from an EMBL/GenBank/DDBJ whole genome shotgun (WGS) entry which is preliminary data.</text>
</comment>
<comment type="function">
    <text evidence="12">The main replicative DNA helicase, it participates in initiation and elongation during chromosome replication. Travels ahead of the DNA replisome, separating dsDNA into templates for DNA synthesis. A processive ATP-dependent 5'-3' DNA helicase it has DNA-dependent ATPase activity.</text>
</comment>